<protein>
    <submittedName>
        <fullName evidence="20">DEKNAAC103810</fullName>
    </submittedName>
</protein>
<dbReference type="CDD" id="cd06850">
    <property type="entry name" value="biotinyl_domain"/>
    <property type="match status" value="1"/>
</dbReference>
<dbReference type="InterPro" id="IPR011764">
    <property type="entry name" value="Biotin_carboxylation_dom"/>
</dbReference>
<dbReference type="OrthoDB" id="14612at2759"/>
<dbReference type="UniPathway" id="UPA00655">
    <property type="reaction ID" value="UER00711"/>
</dbReference>
<evidence type="ECO:0000256" key="2">
    <source>
        <dbReference type="ARBA" id="ARBA00004956"/>
    </source>
</evidence>
<evidence type="ECO:0000256" key="4">
    <source>
        <dbReference type="ARBA" id="ARBA00022598"/>
    </source>
</evidence>
<dbReference type="FunCoup" id="A0A448YP76">
    <property type="interactions" value="842"/>
</dbReference>
<dbReference type="InterPro" id="IPR011761">
    <property type="entry name" value="ATP-grasp"/>
</dbReference>
<dbReference type="InterPro" id="IPR011054">
    <property type="entry name" value="Rudment_hybrid_motif"/>
</dbReference>
<dbReference type="FunFam" id="3.30.470.20:FF:000005">
    <property type="entry name" value="Acetyl-CoA carboxylase 1"/>
    <property type="match status" value="1"/>
</dbReference>
<dbReference type="Pfam" id="PF21385">
    <property type="entry name" value="ACCA_BT"/>
    <property type="match status" value="1"/>
</dbReference>
<evidence type="ECO:0000256" key="7">
    <source>
        <dbReference type="ARBA" id="ARBA00022840"/>
    </source>
</evidence>
<dbReference type="Pfam" id="PF00289">
    <property type="entry name" value="Biotin_carb_N"/>
    <property type="match status" value="1"/>
</dbReference>
<dbReference type="Gene3D" id="3.90.1770.10">
    <property type="entry name" value="PreATP-grasp domain"/>
    <property type="match status" value="1"/>
</dbReference>
<dbReference type="SUPFAM" id="SSF51230">
    <property type="entry name" value="Single hybrid motif"/>
    <property type="match status" value="1"/>
</dbReference>
<dbReference type="Gene3D" id="2.40.50.100">
    <property type="match status" value="1"/>
</dbReference>
<dbReference type="InterPro" id="IPR013815">
    <property type="entry name" value="ATP_grasp_subdomain_1"/>
</dbReference>
<keyword evidence="6" id="KW-0276">Fatty acid metabolism</keyword>
<evidence type="ECO:0000256" key="12">
    <source>
        <dbReference type="ARBA" id="ARBA00048065"/>
    </source>
</evidence>
<dbReference type="Gene3D" id="3.30.470.20">
    <property type="entry name" value="ATP-grasp fold, B domain"/>
    <property type="match status" value="1"/>
</dbReference>
<name>A0A448YP76_BRENA</name>
<evidence type="ECO:0000259" key="15">
    <source>
        <dbReference type="PROSITE" id="PS50968"/>
    </source>
</evidence>
<dbReference type="GO" id="GO:2001295">
    <property type="term" value="P:malonyl-CoA biosynthetic process"/>
    <property type="evidence" value="ECO:0007669"/>
    <property type="project" value="UniProtKB-UniPathway"/>
</dbReference>
<feature type="domain" description="ATP-grasp" evidence="16">
    <location>
        <begin position="198"/>
        <end position="390"/>
    </location>
</feature>
<organism evidence="20 21">
    <name type="scientific">Brettanomyces naardenensis</name>
    <name type="common">Yeast</name>
    <dbReference type="NCBI Taxonomy" id="13370"/>
    <lineage>
        <taxon>Eukaryota</taxon>
        <taxon>Fungi</taxon>
        <taxon>Dikarya</taxon>
        <taxon>Ascomycota</taxon>
        <taxon>Saccharomycotina</taxon>
        <taxon>Pichiomycetes</taxon>
        <taxon>Pichiales</taxon>
        <taxon>Pichiaceae</taxon>
        <taxon>Brettanomyces</taxon>
    </lineage>
</organism>
<dbReference type="PANTHER" id="PTHR45728:SF3">
    <property type="entry name" value="ACETYL-COA CARBOXYLASE"/>
    <property type="match status" value="1"/>
</dbReference>
<dbReference type="InterPro" id="IPR049074">
    <property type="entry name" value="ACCA_BT"/>
</dbReference>
<feature type="domain" description="CoA carboxyltransferase N-terminal" evidence="18">
    <location>
        <begin position="1480"/>
        <end position="1816"/>
    </location>
</feature>
<dbReference type="PROSITE" id="PS00188">
    <property type="entry name" value="BIOTIN"/>
    <property type="match status" value="1"/>
</dbReference>
<dbReference type="Pfam" id="PF02786">
    <property type="entry name" value="CPSase_L_D2"/>
    <property type="match status" value="1"/>
</dbReference>
<dbReference type="InterPro" id="IPR049076">
    <property type="entry name" value="ACCA"/>
</dbReference>
<dbReference type="SUPFAM" id="SSF52096">
    <property type="entry name" value="ClpP/crotonase"/>
    <property type="match status" value="2"/>
</dbReference>
<dbReference type="InterPro" id="IPR000089">
    <property type="entry name" value="Biotin_lipoyl"/>
</dbReference>
<evidence type="ECO:0000313" key="21">
    <source>
        <dbReference type="Proteomes" id="UP000290900"/>
    </source>
</evidence>
<dbReference type="PROSITE" id="PS00866">
    <property type="entry name" value="CPSASE_1"/>
    <property type="match status" value="1"/>
</dbReference>
<dbReference type="InParanoid" id="A0A448YP76"/>
<evidence type="ECO:0000259" key="17">
    <source>
        <dbReference type="PROSITE" id="PS50979"/>
    </source>
</evidence>
<keyword evidence="5 14" id="KW-0547">Nucleotide-binding</keyword>
<gene>
    <name evidence="20" type="ORF">BRENAR_LOCUS3465</name>
</gene>
<dbReference type="InterPro" id="IPR005481">
    <property type="entry name" value="BC-like_N"/>
</dbReference>
<dbReference type="SUPFAM" id="SSF56059">
    <property type="entry name" value="Glutathione synthetase ATP-binding domain-like"/>
    <property type="match status" value="1"/>
</dbReference>
<dbReference type="GO" id="GO:0042759">
    <property type="term" value="P:long-chain fatty acid biosynthetic process"/>
    <property type="evidence" value="ECO:0007669"/>
    <property type="project" value="UniProtKB-ARBA"/>
</dbReference>
<dbReference type="InterPro" id="IPR029045">
    <property type="entry name" value="ClpP/crotonase-like_dom_sf"/>
</dbReference>
<comment type="pathway">
    <text evidence="2">Lipid metabolism; malonyl-CoA biosynthesis; malonyl-CoA from acetyl-CoA: step 1/1.</text>
</comment>
<dbReference type="InterPro" id="IPR011763">
    <property type="entry name" value="COA_CT_C"/>
</dbReference>
<dbReference type="GO" id="GO:0046872">
    <property type="term" value="F:metal ion binding"/>
    <property type="evidence" value="ECO:0007669"/>
    <property type="project" value="InterPro"/>
</dbReference>
<evidence type="ECO:0000256" key="11">
    <source>
        <dbReference type="ARBA" id="ARBA00023268"/>
    </source>
</evidence>
<dbReference type="GO" id="GO:0004075">
    <property type="term" value="F:biotin carboxylase activity"/>
    <property type="evidence" value="ECO:0007669"/>
    <property type="project" value="UniProtKB-EC"/>
</dbReference>
<dbReference type="Pfam" id="PF08326">
    <property type="entry name" value="ACC_central"/>
    <property type="match status" value="1"/>
</dbReference>
<comment type="catalytic activity">
    <reaction evidence="12">
        <text>hydrogencarbonate + acetyl-CoA + ATP = malonyl-CoA + ADP + phosphate + H(+)</text>
        <dbReference type="Rhea" id="RHEA:11308"/>
        <dbReference type="ChEBI" id="CHEBI:15378"/>
        <dbReference type="ChEBI" id="CHEBI:17544"/>
        <dbReference type="ChEBI" id="CHEBI:30616"/>
        <dbReference type="ChEBI" id="CHEBI:43474"/>
        <dbReference type="ChEBI" id="CHEBI:57288"/>
        <dbReference type="ChEBI" id="CHEBI:57384"/>
        <dbReference type="ChEBI" id="CHEBI:456216"/>
        <dbReference type="EC" id="6.4.1.2"/>
    </reaction>
</comment>
<evidence type="ECO:0000256" key="5">
    <source>
        <dbReference type="ARBA" id="ARBA00022741"/>
    </source>
</evidence>
<evidence type="ECO:0000256" key="8">
    <source>
        <dbReference type="ARBA" id="ARBA00023098"/>
    </source>
</evidence>
<evidence type="ECO:0000256" key="6">
    <source>
        <dbReference type="ARBA" id="ARBA00022832"/>
    </source>
</evidence>
<keyword evidence="3" id="KW-0444">Lipid biosynthesis</keyword>
<dbReference type="InterPro" id="IPR034733">
    <property type="entry name" value="AcCoA_carboxyl_beta"/>
</dbReference>
<evidence type="ECO:0000256" key="13">
    <source>
        <dbReference type="ARBA" id="ARBA00048600"/>
    </source>
</evidence>
<dbReference type="InterPro" id="IPR001882">
    <property type="entry name" value="Biotin_BS"/>
</dbReference>
<dbReference type="GO" id="GO:0003989">
    <property type="term" value="F:acetyl-CoA carboxylase activity"/>
    <property type="evidence" value="ECO:0007669"/>
    <property type="project" value="UniProtKB-EC"/>
</dbReference>
<dbReference type="GO" id="GO:0005524">
    <property type="term" value="F:ATP binding"/>
    <property type="evidence" value="ECO:0007669"/>
    <property type="project" value="UniProtKB-UniRule"/>
</dbReference>
<dbReference type="PROSITE" id="PS50979">
    <property type="entry name" value="BC"/>
    <property type="match status" value="1"/>
</dbReference>
<dbReference type="Pfam" id="PF01039">
    <property type="entry name" value="Carboxyl_trans"/>
    <property type="match status" value="1"/>
</dbReference>
<dbReference type="SUPFAM" id="SSF52440">
    <property type="entry name" value="PreATP-grasp domain"/>
    <property type="match status" value="1"/>
</dbReference>
<evidence type="ECO:0000259" key="18">
    <source>
        <dbReference type="PROSITE" id="PS50980"/>
    </source>
</evidence>
<dbReference type="EMBL" id="CAACVR010000026">
    <property type="protein sequence ID" value="VEU22734.1"/>
    <property type="molecule type" value="Genomic_DNA"/>
</dbReference>
<dbReference type="SMART" id="SM00878">
    <property type="entry name" value="Biotin_carb_C"/>
    <property type="match status" value="1"/>
</dbReference>
<evidence type="ECO:0000259" key="19">
    <source>
        <dbReference type="PROSITE" id="PS50989"/>
    </source>
</evidence>
<dbReference type="InterPro" id="IPR011053">
    <property type="entry name" value="Single_hybrid_motif"/>
</dbReference>
<keyword evidence="9" id="KW-0275">Fatty acid biosynthesis</keyword>
<dbReference type="PROSITE" id="PS50980">
    <property type="entry name" value="COA_CT_NTER"/>
    <property type="match status" value="1"/>
</dbReference>
<dbReference type="FunFam" id="2.40.460.10:FF:000001">
    <property type="entry name" value="Acetyl-CoA carboxylase 1"/>
    <property type="match status" value="1"/>
</dbReference>
<feature type="domain" description="Lipoyl-binding" evidence="15">
    <location>
        <begin position="676"/>
        <end position="750"/>
    </location>
</feature>
<dbReference type="Gene3D" id="2.40.460.10">
    <property type="entry name" value="Biotin dependent carboxylase carboxyltransferase"/>
    <property type="match status" value="1"/>
</dbReference>
<dbReference type="InterPro" id="IPR016185">
    <property type="entry name" value="PreATP-grasp_dom_sf"/>
</dbReference>
<dbReference type="Proteomes" id="UP000290900">
    <property type="component" value="Unassembled WGS sequence"/>
</dbReference>
<dbReference type="Pfam" id="PF00364">
    <property type="entry name" value="Biotin_lipoyl"/>
    <property type="match status" value="1"/>
</dbReference>
<accession>A0A448YP76</accession>
<dbReference type="InterPro" id="IPR011762">
    <property type="entry name" value="COA_CT_N"/>
</dbReference>
<dbReference type="Gene3D" id="3.90.226.10">
    <property type="entry name" value="2-enoyl-CoA Hydratase, Chain A, domain 1"/>
    <property type="match status" value="2"/>
</dbReference>
<dbReference type="FunFam" id="3.90.226.10:FF:000010">
    <property type="entry name" value="acetyl-CoA carboxylase isoform X2"/>
    <property type="match status" value="1"/>
</dbReference>
<keyword evidence="4" id="KW-0436">Ligase</keyword>
<keyword evidence="11" id="KW-0511">Multifunctional enzyme</keyword>
<dbReference type="GO" id="GO:0005739">
    <property type="term" value="C:mitochondrion"/>
    <property type="evidence" value="ECO:0007669"/>
    <property type="project" value="TreeGrafter"/>
</dbReference>
<reference evidence="20 21" key="1">
    <citation type="submission" date="2018-12" db="EMBL/GenBank/DDBJ databases">
        <authorList>
            <person name="Tiukova I."/>
            <person name="Dainat J."/>
        </authorList>
    </citation>
    <scope>NUCLEOTIDE SEQUENCE [LARGE SCALE GENOMIC DNA]</scope>
</reference>
<proteinExistence type="predicted"/>
<comment type="cofactor">
    <cofactor evidence="1">
        <name>biotin</name>
        <dbReference type="ChEBI" id="CHEBI:57586"/>
    </cofactor>
</comment>
<evidence type="ECO:0000256" key="1">
    <source>
        <dbReference type="ARBA" id="ARBA00001953"/>
    </source>
</evidence>
<evidence type="ECO:0000256" key="14">
    <source>
        <dbReference type="PROSITE-ProRule" id="PRU00409"/>
    </source>
</evidence>
<dbReference type="PROSITE" id="PS50968">
    <property type="entry name" value="BIOTINYL_LIPOYL"/>
    <property type="match status" value="1"/>
</dbReference>
<dbReference type="FunFam" id="3.30.1490.20:FF:000003">
    <property type="entry name" value="acetyl-CoA carboxylase isoform X1"/>
    <property type="match status" value="1"/>
</dbReference>
<dbReference type="InterPro" id="IPR013537">
    <property type="entry name" value="AcCoA_COase_cen"/>
</dbReference>
<dbReference type="InterPro" id="IPR005479">
    <property type="entry name" value="CPAse_ATP-bd"/>
</dbReference>
<dbReference type="PROSITE" id="PS50989">
    <property type="entry name" value="COA_CT_CTER"/>
    <property type="match status" value="1"/>
</dbReference>
<keyword evidence="21" id="KW-1185">Reference proteome</keyword>
<dbReference type="PANTHER" id="PTHR45728">
    <property type="entry name" value="ACETYL-COA CARBOXYLASE, ISOFORM A"/>
    <property type="match status" value="1"/>
</dbReference>
<dbReference type="Pfam" id="PF02785">
    <property type="entry name" value="Biotin_carb_C"/>
    <property type="match status" value="1"/>
</dbReference>
<evidence type="ECO:0000256" key="10">
    <source>
        <dbReference type="ARBA" id="ARBA00023267"/>
    </source>
</evidence>
<dbReference type="FunFam" id="2.40.50.100:FF:000005">
    <property type="entry name" value="Acetyl-CoA carboxylase 1"/>
    <property type="match status" value="1"/>
</dbReference>
<dbReference type="InterPro" id="IPR005482">
    <property type="entry name" value="Biotin_COase_C"/>
</dbReference>
<evidence type="ECO:0000256" key="9">
    <source>
        <dbReference type="ARBA" id="ARBA00023160"/>
    </source>
</evidence>
<comment type="catalytic activity">
    <reaction evidence="13">
        <text>N(6)-biotinyl-L-lysyl-[protein] + hydrogencarbonate + ATP = N(6)-carboxybiotinyl-L-lysyl-[protein] + ADP + phosphate + H(+)</text>
        <dbReference type="Rhea" id="RHEA:13501"/>
        <dbReference type="Rhea" id="RHEA-COMP:10505"/>
        <dbReference type="Rhea" id="RHEA-COMP:10506"/>
        <dbReference type="ChEBI" id="CHEBI:15378"/>
        <dbReference type="ChEBI" id="CHEBI:17544"/>
        <dbReference type="ChEBI" id="CHEBI:30616"/>
        <dbReference type="ChEBI" id="CHEBI:43474"/>
        <dbReference type="ChEBI" id="CHEBI:83144"/>
        <dbReference type="ChEBI" id="CHEBI:83145"/>
        <dbReference type="ChEBI" id="CHEBI:456216"/>
        <dbReference type="EC" id="6.3.4.14"/>
    </reaction>
</comment>
<evidence type="ECO:0000313" key="20">
    <source>
        <dbReference type="EMBL" id="VEU22734.1"/>
    </source>
</evidence>
<dbReference type="Gene3D" id="3.40.50.20">
    <property type="match status" value="1"/>
</dbReference>
<feature type="domain" description="Biotin carboxylation" evidence="17">
    <location>
        <begin position="40"/>
        <end position="549"/>
    </location>
</feature>
<dbReference type="PROSITE" id="PS50975">
    <property type="entry name" value="ATP_GRASP"/>
    <property type="match status" value="1"/>
</dbReference>
<keyword evidence="10" id="KW-0092">Biotin</keyword>
<dbReference type="STRING" id="13370.A0A448YP76"/>
<keyword evidence="8" id="KW-0443">Lipid metabolism</keyword>
<keyword evidence="7 14" id="KW-0067">ATP-binding</keyword>
<evidence type="ECO:0000259" key="16">
    <source>
        <dbReference type="PROSITE" id="PS50975"/>
    </source>
</evidence>
<dbReference type="PROSITE" id="PS00867">
    <property type="entry name" value="CPSASE_2"/>
    <property type="match status" value="1"/>
</dbReference>
<dbReference type="FunFam" id="3.40.50.20:FF:000005">
    <property type="entry name" value="acetyl-CoA carboxylase isoform X2"/>
    <property type="match status" value="1"/>
</dbReference>
<dbReference type="Gene3D" id="3.30.1490.20">
    <property type="entry name" value="ATP-grasp fold, A domain"/>
    <property type="match status" value="1"/>
</dbReference>
<dbReference type="SUPFAM" id="SSF51246">
    <property type="entry name" value="Rudiment single hybrid motif"/>
    <property type="match status" value="1"/>
</dbReference>
<evidence type="ECO:0000256" key="3">
    <source>
        <dbReference type="ARBA" id="ARBA00022516"/>
    </source>
</evidence>
<sequence>MTLTERQKRLPSNFFGLHTVDTAEPSVIKDFVVEHEGHTVIRKVLIANNGIAAVKEIRSIRKWAYETFGDEHVIQFVVMATPEDMEANAEYIRMADQYVEVPGGTNNNNYANVDLIVELAERTNADAVWAGWGHASENPSLPEQLAASPRKIVFIGPPAAAMQSLGDKISSTIVAQNAHVPTIPWSGSGVDKVVVNKKTGLVSVDSETYAKGCCEGPEDGLEKAKKIGFPVMIKASEGGGGKGIRMVDRPEDFVSMYHQASEEIPGSPIFVMRLAPHARHLEVQLLADEYGTNISLFGRDCSVQRRHQKIIEEAPVTIAKPETFHEMEQAAIRLGQLVGYVSAGTVEYLYSHQDEKFYFLELNPRLQVEHPTTEMVSGVNLPVAQLQIAMGIPMHRIEDIRLMYGVDPHTTTPIDFEFKDPNSLKTQRRPVPKGHCTACRITSEDPGEGFKPSGGTLHELNFRSSSNVWGYFSVANQSSIHSFSDSQFGHIFAFGENRGASRKHMVVALKELSIRGDFRTTVEYLIKLLETPAFSGNTMTTAWLDELISKKLTAERPDSTLAVICGAVTKAFLQAEECRREYVASLERGQVPSKELLKTMFNVEFIYEGSKYKFTVAEAGQGIYTLFINGSHCVVSARHLSDGGLLIALGGKSHSVYWKEEVASTRLSVDQKTCQLEVENDPTQLRTPSPGKLTKYLVENGGHISAGQPYAEVEVMKMCMPLVAQENGTVQLLKQPGTTVKGDDILAILALDDPSKVKHALPFEGTLPDMGPPMVEGNQAVHRFHKHFSILSNILAGYDDQVVMKATLDGLMAVLRDPELPYSEWSHQISALHSRLPVKLDQGLEELVARSQKRGAEFPARQVLKMFEKAKETETETIIFSQTIEPLVHIADSYKDGLKAHEYTIFADLLGEYYRVESRFAVHNLRADDVILALREEYKDDLNQVINVALSHSRIAAKNNLVIAILDVYQPVLQESPAAVAVFKPFLKQIVELESRSTAKATLKAREILIQCSMPSIKERSDQLEHILKSAVVNTKYGDSPAAEHKAPDSTILQNVIDSKYTVFDVLTQFLTSKDPWVAAAAAEVYIRRAYRAYSVSEVKHELSEAVAAIAHVPVAFWRFQLPSLSTSQYNAVPAALRKSSPSSSSSQVMNRAVSVSDLTFLINKNDSQPLRTGVLVAAPHLDDAEDALSKGLDVVRANLATNSSDLLNVCTVIVNSTDGYGNQQHILTRMKDIVDDNRADLTAARVRRITFVLGDKAGNYPKYYTFKTPSPDADYCEDQVIRHIEPALAFQLELGRLSNFDIKLIPTDNRNIHVYEGVAKNSAGVDKRYFTRGIIRTGSIRDDITAPEYLISEAHRLISDILDTLEILDTSNTDMNHIFINFSAVFNITPADVESAFGGFLERFGRRLWRLKVTGAEIRIMCTDPETGVPFPLRAVINNVSGYVVKSELYVEERNSNGDWIFKSIGATGSMHMRAISTPYAPKEWLQPKRQRAHSLGTTYVYDFPELFRQALSEQWKKADPTVKFRDDFLFYEELIFDESGELATVAREPGANTIGMVAFLVTAKTPEYPKGRQFVIVANDITFKIGSFGPKEDSFFSKVSERAQKLGIPRIYLSANSGARIGMAEELIPYYKVAWNDPADVSKGFSYLYLTEEDKAALEKDGKWSAVQTELVVESGESRYIIKTIVGTEDGLGVECLRGSGLIAGATSRAYKDIFTITLVTCRSVGIGAYLVRLGERAIQVEGQPIILTGAPAINKLLGREVYTSNLQLGGTQIMYRNGVSHLTAADDLSGVQKIMEWLSYVPAKRGVPVPVLVPEDSWDRSIDFKPQPNEHYDVRWMIEGRQTEDGFDYGMFDKGSFQETLSGWARGVVVGRARLGGIPMGVIAVDTRTMENTIPADPANPDSNEVLVQEAGQVWYPNSAFKTAQAINDFNHGEQLPLMILANWRGFSGGQRDMYNEVLKYGSFIVDALVDYKQPVFVYIPPTGELRGGSWVVVDPTINPDMMEMYADVDSRAGVLEPAGLVRIKYKENKLFRTMDRLDEKCHELATKLASHQLTEEERTKLTEQLNQRHSILSPIYRQVTIQFADLHDRSGRMVAKGVIRKDLEWTEARKFFFWRVRRRLNEEYLIKRIAEQLPASNRLERVARLNSWFPVTLNTDKDRNVGLWIEENHKLLESHIKKLKGDSVKQTLARLFKTDPKHTAEGLSEILSLLPADEKKKILAELK</sequence>
<feature type="domain" description="CoA carboxyltransferase C-terminal" evidence="19">
    <location>
        <begin position="1820"/>
        <end position="2135"/>
    </location>
</feature>